<accession>A0A0E9SUJ3</accession>
<organism evidence="1">
    <name type="scientific">Anguilla anguilla</name>
    <name type="common">European freshwater eel</name>
    <name type="synonym">Muraena anguilla</name>
    <dbReference type="NCBI Taxonomy" id="7936"/>
    <lineage>
        <taxon>Eukaryota</taxon>
        <taxon>Metazoa</taxon>
        <taxon>Chordata</taxon>
        <taxon>Craniata</taxon>
        <taxon>Vertebrata</taxon>
        <taxon>Euteleostomi</taxon>
        <taxon>Actinopterygii</taxon>
        <taxon>Neopterygii</taxon>
        <taxon>Teleostei</taxon>
        <taxon>Anguilliformes</taxon>
        <taxon>Anguillidae</taxon>
        <taxon>Anguilla</taxon>
    </lineage>
</organism>
<dbReference type="EMBL" id="GBXM01063665">
    <property type="protein sequence ID" value="JAH44912.1"/>
    <property type="molecule type" value="Transcribed_RNA"/>
</dbReference>
<protein>
    <submittedName>
        <fullName evidence="1">Uncharacterized protein</fullName>
    </submittedName>
</protein>
<sequence length="61" mass="6693">MLTTASFSLYMFTVGPFPFSEGKRLWVCPCPCAANVSPLLLCAIISETRYYVSTLSHNGIS</sequence>
<proteinExistence type="predicted"/>
<name>A0A0E9SUJ3_ANGAN</name>
<reference evidence="1" key="1">
    <citation type="submission" date="2014-11" db="EMBL/GenBank/DDBJ databases">
        <authorList>
            <person name="Amaro Gonzalez C."/>
        </authorList>
    </citation>
    <scope>NUCLEOTIDE SEQUENCE</scope>
</reference>
<reference evidence="1" key="2">
    <citation type="journal article" date="2015" name="Fish Shellfish Immunol.">
        <title>Early steps in the European eel (Anguilla anguilla)-Vibrio vulnificus interaction in the gills: Role of the RtxA13 toxin.</title>
        <authorList>
            <person name="Callol A."/>
            <person name="Pajuelo D."/>
            <person name="Ebbesson L."/>
            <person name="Teles M."/>
            <person name="MacKenzie S."/>
            <person name="Amaro C."/>
        </authorList>
    </citation>
    <scope>NUCLEOTIDE SEQUENCE</scope>
</reference>
<evidence type="ECO:0000313" key="1">
    <source>
        <dbReference type="EMBL" id="JAH44912.1"/>
    </source>
</evidence>
<dbReference type="AlphaFoldDB" id="A0A0E9SUJ3"/>